<reference evidence="2" key="1">
    <citation type="journal article" date="2014" name="Genome Announc.">
        <title>Draft Genome Sequences of Three Alkaliphilic Bacillus Strains, Bacillus wakoensis JCM 9140T, Bacillus akibai JCM 9157T, and Bacillus hemicellulosilyticus JCM 9152T.</title>
        <authorList>
            <person name="Yuki M."/>
            <person name="Oshima K."/>
            <person name="Suda W."/>
            <person name="Oshida Y."/>
            <person name="Kitamura K."/>
            <person name="Iida T."/>
            <person name="Hattori M."/>
            <person name="Ohkuma M."/>
        </authorList>
    </citation>
    <scope>NUCLEOTIDE SEQUENCE [LARGE SCALE GENOMIC DNA]</scope>
    <source>
        <strain evidence="2">JCM 9152</strain>
    </source>
</reference>
<evidence type="ECO:0000259" key="1">
    <source>
        <dbReference type="Pfam" id="PF13521"/>
    </source>
</evidence>
<dbReference type="SUPFAM" id="SSF52540">
    <property type="entry name" value="P-loop containing nucleoside triphosphate hydrolases"/>
    <property type="match status" value="1"/>
</dbReference>
<dbReference type="AlphaFoldDB" id="W4QD14"/>
<comment type="caution">
    <text evidence="2">The sequence shown here is derived from an EMBL/GenBank/DDBJ whole genome shotgun (WGS) entry which is preliminary data.</text>
</comment>
<dbReference type="RefSeq" id="WP_235715619.1">
    <property type="nucleotide sequence ID" value="NZ_BAUU01000005.1"/>
</dbReference>
<dbReference type="InterPro" id="IPR038727">
    <property type="entry name" value="NadR/Ttd14_AAA_dom"/>
</dbReference>
<dbReference type="Gene3D" id="3.40.50.300">
    <property type="entry name" value="P-loop containing nucleotide triphosphate hydrolases"/>
    <property type="match status" value="1"/>
</dbReference>
<keyword evidence="3" id="KW-1185">Reference proteome</keyword>
<dbReference type="InterPro" id="IPR027417">
    <property type="entry name" value="P-loop_NTPase"/>
</dbReference>
<dbReference type="STRING" id="1236971.JCM9152_937"/>
<gene>
    <name evidence="2" type="ORF">JCM9152_937</name>
</gene>
<protein>
    <recommendedName>
        <fullName evidence="1">NadR/Ttd14 AAA domain-containing protein</fullName>
    </recommendedName>
</protein>
<accession>W4QD14</accession>
<sequence length="241" mass="27530">MSRKIRIAISGTYSTGKSTTTEALSLLTGIPRTYARTMRELLPVYIPGKTLEQCTPFELFELGMRRFNERAVNESKEKDSYITDGSSIHEYVYGLARLKTGMNPNASKVEQFLSRMKMLPFKKIVEGVNNSFGQIAKSHAKENYDVFIHLPVEFPLQADGHRPFNESFREICNELLLETINELNIESYVINGSIEERLEKMIDIFSFEPVMSIENAVNEAKRRVKIATKEKEKPIPLLVSI</sequence>
<dbReference type="EMBL" id="BAUU01000005">
    <property type="protein sequence ID" value="GAE29573.1"/>
    <property type="molecule type" value="Genomic_DNA"/>
</dbReference>
<organism evidence="2 3">
    <name type="scientific">Halalkalibacter hemicellulosilyticusJCM 9152</name>
    <dbReference type="NCBI Taxonomy" id="1236971"/>
    <lineage>
        <taxon>Bacteria</taxon>
        <taxon>Bacillati</taxon>
        <taxon>Bacillota</taxon>
        <taxon>Bacilli</taxon>
        <taxon>Bacillales</taxon>
        <taxon>Bacillaceae</taxon>
        <taxon>Halalkalibacter</taxon>
    </lineage>
</organism>
<dbReference type="Pfam" id="PF13521">
    <property type="entry name" value="AAA_28"/>
    <property type="match status" value="1"/>
</dbReference>
<dbReference type="Proteomes" id="UP000018895">
    <property type="component" value="Unassembled WGS sequence"/>
</dbReference>
<proteinExistence type="predicted"/>
<evidence type="ECO:0000313" key="2">
    <source>
        <dbReference type="EMBL" id="GAE29573.1"/>
    </source>
</evidence>
<name>W4QD14_9BACI</name>
<evidence type="ECO:0000313" key="3">
    <source>
        <dbReference type="Proteomes" id="UP000018895"/>
    </source>
</evidence>
<feature type="domain" description="NadR/Ttd14 AAA" evidence="1">
    <location>
        <begin position="6"/>
        <end position="197"/>
    </location>
</feature>